<dbReference type="PANTHER" id="PTHR46060:SF1">
    <property type="entry name" value="MARINER MOS1 TRANSPOSASE-LIKE PROTEIN"/>
    <property type="match status" value="1"/>
</dbReference>
<dbReference type="AlphaFoldDB" id="A0A2J7RLR5"/>
<dbReference type="InParanoid" id="A0A2J7RLR5"/>
<sequence length="207" mass="23898">MTEQHEQRYCIKFCQKLGDTQVETIRKIQQAFGDDAMSNSRIKEWYNRFKDGRTSVDSEPRSGRPSTSRNENVIEQVRTLVMEDCHITVRELANEIGVSIGSVHSILTEDLGRRRVSAKFVPKLLTMEQKHRRLEIAQDMLDNANSNPNFLNTVITGDESWVYGYDPETKMQSSQWKHPTSPRPKKARQVRSNVNGRFLRLPWGCAS</sequence>
<evidence type="ECO:0000256" key="1">
    <source>
        <dbReference type="SAM" id="MobiDB-lite"/>
    </source>
</evidence>
<dbReference type="Gene3D" id="3.30.420.10">
    <property type="entry name" value="Ribonuclease H-like superfamily/Ribonuclease H"/>
    <property type="match status" value="1"/>
</dbReference>
<reference evidence="3 4" key="1">
    <citation type="submission" date="2017-12" db="EMBL/GenBank/DDBJ databases">
        <title>Hemimetabolous genomes reveal molecular basis of termite eusociality.</title>
        <authorList>
            <person name="Harrison M.C."/>
            <person name="Jongepier E."/>
            <person name="Robertson H.M."/>
            <person name="Arning N."/>
            <person name="Bitard-Feildel T."/>
            <person name="Chao H."/>
            <person name="Childers C.P."/>
            <person name="Dinh H."/>
            <person name="Doddapaneni H."/>
            <person name="Dugan S."/>
            <person name="Gowin J."/>
            <person name="Greiner C."/>
            <person name="Han Y."/>
            <person name="Hu H."/>
            <person name="Hughes D.S.T."/>
            <person name="Huylmans A.-K."/>
            <person name="Kemena C."/>
            <person name="Kremer L.P.M."/>
            <person name="Lee S.L."/>
            <person name="Lopez-Ezquerra A."/>
            <person name="Mallet L."/>
            <person name="Monroy-Kuhn J.M."/>
            <person name="Moser A."/>
            <person name="Murali S.C."/>
            <person name="Muzny D.M."/>
            <person name="Otani S."/>
            <person name="Piulachs M.-D."/>
            <person name="Poelchau M."/>
            <person name="Qu J."/>
            <person name="Schaub F."/>
            <person name="Wada-Katsumata A."/>
            <person name="Worley K.C."/>
            <person name="Xie Q."/>
            <person name="Ylla G."/>
            <person name="Poulsen M."/>
            <person name="Gibbs R.A."/>
            <person name="Schal C."/>
            <person name="Richards S."/>
            <person name="Belles X."/>
            <person name="Korb J."/>
            <person name="Bornberg-Bauer E."/>
        </authorList>
    </citation>
    <scope>NUCLEOTIDE SEQUENCE [LARGE SCALE GENOMIC DNA]</scope>
    <source>
        <tissue evidence="3">Whole body</tissue>
    </source>
</reference>
<dbReference type="Gene3D" id="1.10.10.1450">
    <property type="match status" value="1"/>
</dbReference>
<organism evidence="3 4">
    <name type="scientific">Cryptotermes secundus</name>
    <dbReference type="NCBI Taxonomy" id="105785"/>
    <lineage>
        <taxon>Eukaryota</taxon>
        <taxon>Metazoa</taxon>
        <taxon>Ecdysozoa</taxon>
        <taxon>Arthropoda</taxon>
        <taxon>Hexapoda</taxon>
        <taxon>Insecta</taxon>
        <taxon>Pterygota</taxon>
        <taxon>Neoptera</taxon>
        <taxon>Polyneoptera</taxon>
        <taxon>Dictyoptera</taxon>
        <taxon>Blattodea</taxon>
        <taxon>Blattoidea</taxon>
        <taxon>Termitoidae</taxon>
        <taxon>Kalotermitidae</taxon>
        <taxon>Cryptotermitinae</taxon>
        <taxon>Cryptotermes</taxon>
    </lineage>
</organism>
<protein>
    <recommendedName>
        <fullName evidence="2">Mos1 transposase HTH domain-containing protein</fullName>
    </recommendedName>
</protein>
<dbReference type="InterPro" id="IPR036397">
    <property type="entry name" value="RNaseH_sf"/>
</dbReference>
<dbReference type="Pfam" id="PF17906">
    <property type="entry name" value="HTH_48"/>
    <property type="match status" value="1"/>
</dbReference>
<feature type="region of interest" description="Disordered" evidence="1">
    <location>
        <begin position="171"/>
        <end position="191"/>
    </location>
</feature>
<comment type="caution">
    <text evidence="3">The sequence shown here is derived from an EMBL/GenBank/DDBJ whole genome shotgun (WGS) entry which is preliminary data.</text>
</comment>
<keyword evidence="4" id="KW-1185">Reference proteome</keyword>
<dbReference type="OrthoDB" id="10017160at2759"/>
<dbReference type="InterPro" id="IPR052709">
    <property type="entry name" value="Transposase-MT_Hybrid"/>
</dbReference>
<accession>A0A2J7RLR5</accession>
<name>A0A2J7RLR5_9NEOP</name>
<feature type="domain" description="Mos1 transposase HTH" evidence="2">
    <location>
        <begin position="8"/>
        <end position="52"/>
    </location>
</feature>
<proteinExistence type="predicted"/>
<dbReference type="Proteomes" id="UP000235965">
    <property type="component" value="Unassembled WGS sequence"/>
</dbReference>
<gene>
    <name evidence="3" type="ORF">B7P43_G03429</name>
</gene>
<dbReference type="EMBL" id="NEVH01002684">
    <property type="protein sequence ID" value="PNF41749.1"/>
    <property type="molecule type" value="Genomic_DNA"/>
</dbReference>
<dbReference type="PANTHER" id="PTHR46060">
    <property type="entry name" value="MARINER MOS1 TRANSPOSASE-LIKE PROTEIN"/>
    <property type="match status" value="1"/>
</dbReference>
<evidence type="ECO:0000259" key="2">
    <source>
        <dbReference type="Pfam" id="PF17906"/>
    </source>
</evidence>
<dbReference type="GO" id="GO:0003676">
    <property type="term" value="F:nucleic acid binding"/>
    <property type="evidence" value="ECO:0007669"/>
    <property type="project" value="InterPro"/>
</dbReference>
<evidence type="ECO:0000313" key="4">
    <source>
        <dbReference type="Proteomes" id="UP000235965"/>
    </source>
</evidence>
<evidence type="ECO:0000313" key="3">
    <source>
        <dbReference type="EMBL" id="PNF41749.1"/>
    </source>
</evidence>
<dbReference type="InterPro" id="IPR041426">
    <property type="entry name" value="Mos1_HTH"/>
</dbReference>